<evidence type="ECO:0000256" key="2">
    <source>
        <dbReference type="ARBA" id="ARBA00022630"/>
    </source>
</evidence>
<evidence type="ECO:0000313" key="6">
    <source>
        <dbReference type="EMBL" id="ABM94693.1"/>
    </source>
</evidence>
<gene>
    <name evidence="6" type="ordered locus">Mpe_A1733</name>
</gene>
<dbReference type="InterPro" id="IPR009506">
    <property type="entry name" value="YjiS-like"/>
</dbReference>
<dbReference type="InterPro" id="IPR050641">
    <property type="entry name" value="RIFMO-like"/>
</dbReference>
<dbReference type="Gene3D" id="3.50.50.60">
    <property type="entry name" value="FAD/NAD(P)-binding domain"/>
    <property type="match status" value="1"/>
</dbReference>
<dbReference type="AlphaFoldDB" id="A2SGK4"/>
<evidence type="ECO:0000259" key="4">
    <source>
        <dbReference type="Pfam" id="PF01494"/>
    </source>
</evidence>
<organism evidence="6 7">
    <name type="scientific">Methylibium petroleiphilum (strain ATCC BAA-1232 / LMG 22953 / PM1)</name>
    <dbReference type="NCBI Taxonomy" id="420662"/>
    <lineage>
        <taxon>Bacteria</taxon>
        <taxon>Pseudomonadati</taxon>
        <taxon>Pseudomonadota</taxon>
        <taxon>Betaproteobacteria</taxon>
        <taxon>Burkholderiales</taxon>
        <taxon>Sphaerotilaceae</taxon>
        <taxon>Methylibium</taxon>
    </lineage>
</organism>
<dbReference type="Gene3D" id="3.30.70.2450">
    <property type="match status" value="1"/>
</dbReference>
<evidence type="ECO:0000259" key="5">
    <source>
        <dbReference type="Pfam" id="PF06568"/>
    </source>
</evidence>
<dbReference type="Pfam" id="PF06568">
    <property type="entry name" value="YjiS-like"/>
    <property type="match status" value="1"/>
</dbReference>
<dbReference type="Pfam" id="PF01494">
    <property type="entry name" value="FAD_binding_3"/>
    <property type="match status" value="1"/>
</dbReference>
<dbReference type="EMBL" id="CP000555">
    <property type="protein sequence ID" value="ABM94693.1"/>
    <property type="molecule type" value="Genomic_DNA"/>
</dbReference>
<name>A2SGK4_METPP</name>
<reference evidence="6 7" key="1">
    <citation type="journal article" date="2007" name="J. Bacteriol.">
        <title>Whole-genome analysis of the methyl tert-butyl ether-degrading beta-proteobacterium Methylibium petroleiphilum PM1.</title>
        <authorList>
            <person name="Kane S.R."/>
            <person name="Chakicherla A.Y."/>
            <person name="Chain P.S.G."/>
            <person name="Schmidt R."/>
            <person name="Shin M.W."/>
            <person name="Legler T.C."/>
            <person name="Scow K.M."/>
            <person name="Larimer F.W."/>
            <person name="Lucas S.M."/>
            <person name="Richardson P.M."/>
            <person name="Hristova K.R."/>
        </authorList>
    </citation>
    <scope>NUCLEOTIDE SEQUENCE [LARGE SCALE GENOMIC DNA]</scope>
    <source>
        <strain evidence="7">ATCC BAA-1232 / LMG 22953 / PM1</strain>
    </source>
</reference>
<dbReference type="HOGENOM" id="CLU_009665_20_3_4"/>
<feature type="domain" description="FAD-binding" evidence="4">
    <location>
        <begin position="15"/>
        <end position="346"/>
    </location>
</feature>
<comment type="cofactor">
    <cofactor evidence="1">
        <name>FAD</name>
        <dbReference type="ChEBI" id="CHEBI:57692"/>
    </cofactor>
</comment>
<evidence type="ECO:0000313" key="7">
    <source>
        <dbReference type="Proteomes" id="UP000000366"/>
    </source>
</evidence>
<dbReference type="InterPro" id="IPR002938">
    <property type="entry name" value="FAD-bd"/>
</dbReference>
<dbReference type="PANTHER" id="PTHR43004:SF19">
    <property type="entry name" value="BINDING MONOOXYGENASE, PUTATIVE (JCVI)-RELATED"/>
    <property type="match status" value="1"/>
</dbReference>
<keyword evidence="2" id="KW-0285">Flavoprotein</keyword>
<accession>A2SGK4</accession>
<evidence type="ECO:0000256" key="3">
    <source>
        <dbReference type="ARBA" id="ARBA00022827"/>
    </source>
</evidence>
<dbReference type="KEGG" id="mpt:Mpe_A1733"/>
<keyword evidence="7" id="KW-1185">Reference proteome</keyword>
<sequence length="490" mass="51941">MQASPSVNSAASGIDTDVLIVGAGPTGLTLATALATRGVRTLLVDRQAAGANTSRAAVVHARTLEVLEPLGVTDTLVSRGIPAKRFTIRDRDRVLVPIGFEDLPTAYPYTLMISQATTEGILLERLLGLGGQVLRPRTLIGLKQDDAKATALLDDGSWVTARFIVGADGMHSAVREQAGIPFTGGSYGETFVLADVRLSGAVPSDEVILYFSAAGMVVVAPLADGVHRIVATVAEAPDKADAAFLQALLDTRGPEREPAVVHEVLWSSRFRVHHRIADTYCAGRVLLAGDAAHVHSPAGGQGMNAGILDAVTLADALVAALAGNMGALDAYSAQRRPVAVQIVAFTDRLTRMAAARPGLRRLRNLLLSTVSRPSAVRRRLAWQLSGLVYRPSELSAGGRHGAVARSGSALWKSITGALQRFMERRARARQNRDDARILWQLDDDQLKDIGLTRGEIGLLIDGEAGPASETRRNARCVTRSMGKLECGGAS</sequence>
<proteinExistence type="predicted"/>
<dbReference type="SUPFAM" id="SSF51905">
    <property type="entry name" value="FAD/NAD(P)-binding domain"/>
    <property type="match status" value="1"/>
</dbReference>
<dbReference type="PRINTS" id="PR00420">
    <property type="entry name" value="RNGMNOXGNASE"/>
</dbReference>
<dbReference type="PANTHER" id="PTHR43004">
    <property type="entry name" value="TRK SYSTEM POTASSIUM UPTAKE PROTEIN"/>
    <property type="match status" value="1"/>
</dbReference>
<evidence type="ECO:0000256" key="1">
    <source>
        <dbReference type="ARBA" id="ARBA00001974"/>
    </source>
</evidence>
<feature type="domain" description="YjiS-like" evidence="5">
    <location>
        <begin position="422"/>
        <end position="456"/>
    </location>
</feature>
<keyword evidence="3" id="KW-0274">FAD</keyword>
<dbReference type="InterPro" id="IPR036188">
    <property type="entry name" value="FAD/NAD-bd_sf"/>
</dbReference>
<dbReference type="GO" id="GO:0071949">
    <property type="term" value="F:FAD binding"/>
    <property type="evidence" value="ECO:0007669"/>
    <property type="project" value="InterPro"/>
</dbReference>
<dbReference type="Proteomes" id="UP000000366">
    <property type="component" value="Chromosome"/>
</dbReference>
<protein>
    <submittedName>
        <fullName evidence="6">2-polyprenyl-6-methoxyphenol hydroxylase-related FAD-dependent oxidoreductase</fullName>
    </submittedName>
</protein>
<dbReference type="GO" id="GO:0016709">
    <property type="term" value="F:oxidoreductase activity, acting on paired donors, with incorporation or reduction of molecular oxygen, NAD(P)H as one donor, and incorporation of one atom of oxygen"/>
    <property type="evidence" value="ECO:0007669"/>
    <property type="project" value="UniProtKB-ARBA"/>
</dbReference>
<dbReference type="STRING" id="420662.Mpe_A1733"/>
<dbReference type="eggNOG" id="COG0654">
    <property type="taxonomic scope" value="Bacteria"/>
</dbReference>